<feature type="chain" id="PRO_5044290405" evidence="2">
    <location>
        <begin position="25"/>
        <end position="287"/>
    </location>
</feature>
<dbReference type="Gene3D" id="2.60.40.1820">
    <property type="match status" value="2"/>
</dbReference>
<dbReference type="InterPro" id="IPR004864">
    <property type="entry name" value="LEA_2"/>
</dbReference>
<sequence>MLKLQTVLKSCVLLLISVLVSSCAILGDAGWQEPTARVLSSRLVALTPTTARIDTQIEVTNPNLYAIALGALDYQLSVNQSRLLAGEQDRGNSIAAGASQTITLPVELVFSEVFDLVSGLAQRESIAYRLDAGMGFDIPVIGRVRVPVATEGEVPVPRLPQIRVSSLKADRLSLSSADLTLTLAMDNPNIFGLLIDQFSYEFALDNNAVASGDVRQRVRMEEKGQALIQVPITLSFLDAGMALYQAFLSGNSLDYGLAFESRIGTTLPMMEAFPFSTVQDGRVQLRR</sequence>
<reference evidence="4" key="1">
    <citation type="submission" date="2022-07" db="EMBL/GenBank/DDBJ databases">
        <title>Complete genome sequence of Salinispirillum sp. LH10-3-1 capable of multiple carbohydrate inversion isolated from a soda lake.</title>
        <authorList>
            <person name="Liu J."/>
            <person name="Zhai Y."/>
            <person name="Zhang H."/>
            <person name="Yang H."/>
            <person name="Qu J."/>
            <person name="Li J."/>
        </authorList>
    </citation>
    <scope>NUCLEOTIDE SEQUENCE</scope>
    <source>
        <strain evidence="4">LH 10-3-1</strain>
    </source>
</reference>
<dbReference type="Pfam" id="PF03168">
    <property type="entry name" value="LEA_2"/>
    <property type="match status" value="2"/>
</dbReference>
<organism evidence="4">
    <name type="scientific">Salinispirillum sp. LH 10-3-1</name>
    <dbReference type="NCBI Taxonomy" id="2952525"/>
    <lineage>
        <taxon>Bacteria</taxon>
        <taxon>Pseudomonadati</taxon>
        <taxon>Pseudomonadota</taxon>
        <taxon>Gammaproteobacteria</taxon>
        <taxon>Oceanospirillales</taxon>
        <taxon>Saccharospirillaceae</taxon>
        <taxon>Salinispirillum</taxon>
    </lineage>
</organism>
<accession>A0AB38YI84</accession>
<proteinExistence type="inferred from homology"/>
<dbReference type="GO" id="GO:0009269">
    <property type="term" value="P:response to desiccation"/>
    <property type="evidence" value="ECO:0007669"/>
    <property type="project" value="InterPro"/>
</dbReference>
<dbReference type="SMART" id="SM00769">
    <property type="entry name" value="WHy"/>
    <property type="match status" value="2"/>
</dbReference>
<dbReference type="PANTHER" id="PTHR31459:SF2">
    <property type="entry name" value="OS03G0843300 PROTEIN"/>
    <property type="match status" value="1"/>
</dbReference>
<evidence type="ECO:0000313" key="4">
    <source>
        <dbReference type="EMBL" id="WLD58771.1"/>
    </source>
</evidence>
<feature type="signal peptide" evidence="2">
    <location>
        <begin position="1"/>
        <end position="24"/>
    </location>
</feature>
<evidence type="ECO:0000259" key="3">
    <source>
        <dbReference type="SMART" id="SM00769"/>
    </source>
</evidence>
<dbReference type="AlphaFoldDB" id="A0AB38YI84"/>
<dbReference type="InterPro" id="IPR013990">
    <property type="entry name" value="WHy-dom"/>
</dbReference>
<feature type="domain" description="Water stress and hypersensitive response" evidence="3">
    <location>
        <begin position="162"/>
        <end position="282"/>
    </location>
</feature>
<name>A0AB38YI84_9GAMM</name>
<comment type="similarity">
    <text evidence="1">Belongs to the LEA type 2 family.</text>
</comment>
<dbReference type="SUPFAM" id="SSF117070">
    <property type="entry name" value="LEA14-like"/>
    <property type="match status" value="2"/>
</dbReference>
<feature type="domain" description="Water stress and hypersensitive response" evidence="3">
    <location>
        <begin position="36"/>
        <end position="153"/>
    </location>
</feature>
<gene>
    <name evidence="4" type="ORF">NFC81_02995</name>
</gene>
<protein>
    <submittedName>
        <fullName evidence="4">LEA type 2 family protein</fullName>
    </submittedName>
</protein>
<evidence type="ECO:0000256" key="1">
    <source>
        <dbReference type="ARBA" id="ARBA00005960"/>
    </source>
</evidence>
<dbReference type="PANTHER" id="PTHR31459">
    <property type="match status" value="1"/>
</dbReference>
<dbReference type="RefSeq" id="WP_304996057.1">
    <property type="nucleotide sequence ID" value="NZ_CP101717.1"/>
</dbReference>
<evidence type="ECO:0000256" key="2">
    <source>
        <dbReference type="SAM" id="SignalP"/>
    </source>
</evidence>
<dbReference type="InterPro" id="IPR045043">
    <property type="entry name" value="Lea14-like"/>
</dbReference>
<dbReference type="PROSITE" id="PS51257">
    <property type="entry name" value="PROKAR_LIPOPROTEIN"/>
    <property type="match status" value="1"/>
</dbReference>
<dbReference type="EMBL" id="CP101717">
    <property type="protein sequence ID" value="WLD58771.1"/>
    <property type="molecule type" value="Genomic_DNA"/>
</dbReference>
<keyword evidence="2" id="KW-0732">Signal</keyword>